<reference evidence="2 3" key="1">
    <citation type="submission" date="2018-05" db="EMBL/GenBank/DDBJ databases">
        <title>Amnibacterium sp. M8JJ-5, whole genome shotgun sequence.</title>
        <authorList>
            <person name="Tuo L."/>
        </authorList>
    </citation>
    <scope>NUCLEOTIDE SEQUENCE [LARGE SCALE GENOMIC DNA]</scope>
    <source>
        <strain evidence="2 3">M8JJ-5</strain>
    </source>
</reference>
<gene>
    <name evidence="2" type="ORF">DDQ50_00165</name>
</gene>
<protein>
    <submittedName>
        <fullName evidence="2">Uncharacterized protein</fullName>
    </submittedName>
</protein>
<comment type="caution">
    <text evidence="2">The sequence shown here is derived from an EMBL/GenBank/DDBJ whole genome shotgun (WGS) entry which is preliminary data.</text>
</comment>
<keyword evidence="1" id="KW-1133">Transmembrane helix</keyword>
<dbReference type="AlphaFoldDB" id="A0A2V1HRN8"/>
<keyword evidence="3" id="KW-1185">Reference proteome</keyword>
<keyword evidence="1" id="KW-0472">Membrane</keyword>
<evidence type="ECO:0000313" key="2">
    <source>
        <dbReference type="EMBL" id="PVZ94991.1"/>
    </source>
</evidence>
<feature type="transmembrane region" description="Helical" evidence="1">
    <location>
        <begin position="77"/>
        <end position="100"/>
    </location>
</feature>
<dbReference type="EMBL" id="QEOP01000001">
    <property type="protein sequence ID" value="PVZ94991.1"/>
    <property type="molecule type" value="Genomic_DNA"/>
</dbReference>
<dbReference type="Proteomes" id="UP000244893">
    <property type="component" value="Unassembled WGS sequence"/>
</dbReference>
<evidence type="ECO:0000256" key="1">
    <source>
        <dbReference type="SAM" id="Phobius"/>
    </source>
</evidence>
<organism evidence="2 3">
    <name type="scientific">Amnibacterium flavum</name>
    <dbReference type="NCBI Taxonomy" id="2173173"/>
    <lineage>
        <taxon>Bacteria</taxon>
        <taxon>Bacillati</taxon>
        <taxon>Actinomycetota</taxon>
        <taxon>Actinomycetes</taxon>
        <taxon>Micrococcales</taxon>
        <taxon>Microbacteriaceae</taxon>
        <taxon>Amnibacterium</taxon>
    </lineage>
</organism>
<name>A0A2V1HRN8_9MICO</name>
<sequence length="101" mass="9916">MSNGVVAPQGNGFATAALVLGTLAIALTLLALAPDAAVQSIGVIAYPITILSGVMAIGFGVVGAVRARTRGRMARAVTGIVFGAIAVFLPLSVALIASLLG</sequence>
<keyword evidence="1" id="KW-0812">Transmembrane</keyword>
<accession>A0A2V1HRN8</accession>
<feature type="transmembrane region" description="Helical" evidence="1">
    <location>
        <begin position="12"/>
        <end position="32"/>
    </location>
</feature>
<evidence type="ECO:0000313" key="3">
    <source>
        <dbReference type="Proteomes" id="UP000244893"/>
    </source>
</evidence>
<feature type="transmembrane region" description="Helical" evidence="1">
    <location>
        <begin position="44"/>
        <end position="65"/>
    </location>
</feature>
<proteinExistence type="predicted"/>
<dbReference type="RefSeq" id="WP_116754730.1">
    <property type="nucleotide sequence ID" value="NZ_JBHUEX010000001.1"/>
</dbReference>